<dbReference type="Gene3D" id="3.10.28.10">
    <property type="entry name" value="Homing endonucleases"/>
    <property type="match status" value="1"/>
</dbReference>
<dbReference type="SUPFAM" id="SSF55608">
    <property type="entry name" value="Homing endonucleases"/>
    <property type="match status" value="1"/>
</dbReference>
<dbReference type="GO" id="GO:0004519">
    <property type="term" value="F:endonuclease activity"/>
    <property type="evidence" value="ECO:0007669"/>
    <property type="project" value="InterPro"/>
</dbReference>
<dbReference type="InterPro" id="IPR004860">
    <property type="entry name" value="LAGLIDADG_dom"/>
</dbReference>
<protein>
    <recommendedName>
        <fullName evidence="1">Homing endonuclease LAGLIDADG domain-containing protein</fullName>
    </recommendedName>
</protein>
<dbReference type="Pfam" id="PF14528">
    <property type="entry name" value="LAGLIDADG_3"/>
    <property type="match status" value="1"/>
</dbReference>
<dbReference type="InterPro" id="IPR027434">
    <property type="entry name" value="Homing_endonucl"/>
</dbReference>
<dbReference type="EMBL" id="BARU01009807">
    <property type="protein sequence ID" value="GAH41865.1"/>
    <property type="molecule type" value="Genomic_DNA"/>
</dbReference>
<sequence length="115" mass="13265">GRIALRFLLGFFDGDGWYDANSNGRAVIYSSSKPFLEQIKILYGIKNKVQEKPPKDVSSDELEEINIAGKEKKSKPSYWLTLGPELFYQIIKIYNNGLKRKRPQELQSNHNFLDV</sequence>
<comment type="caution">
    <text evidence="2">The sequence shown here is derived from an EMBL/GenBank/DDBJ whole genome shotgun (WGS) entry which is preliminary data.</text>
</comment>
<accession>X1GAL0</accession>
<name>X1GAL0_9ZZZZ</name>
<proteinExistence type="predicted"/>
<evidence type="ECO:0000313" key="2">
    <source>
        <dbReference type="EMBL" id="GAH41865.1"/>
    </source>
</evidence>
<evidence type="ECO:0000259" key="1">
    <source>
        <dbReference type="Pfam" id="PF14528"/>
    </source>
</evidence>
<gene>
    <name evidence="2" type="ORF">S03H2_18860</name>
</gene>
<dbReference type="AlphaFoldDB" id="X1GAL0"/>
<reference evidence="2" key="1">
    <citation type="journal article" date="2014" name="Front. Microbiol.">
        <title>High frequency of phylogenetically diverse reductive dehalogenase-homologous genes in deep subseafloor sedimentary metagenomes.</title>
        <authorList>
            <person name="Kawai M."/>
            <person name="Futagami T."/>
            <person name="Toyoda A."/>
            <person name="Takaki Y."/>
            <person name="Nishi S."/>
            <person name="Hori S."/>
            <person name="Arai W."/>
            <person name="Tsubouchi T."/>
            <person name="Morono Y."/>
            <person name="Uchiyama I."/>
            <person name="Ito T."/>
            <person name="Fujiyama A."/>
            <person name="Inagaki F."/>
            <person name="Takami H."/>
        </authorList>
    </citation>
    <scope>NUCLEOTIDE SEQUENCE</scope>
    <source>
        <strain evidence="2">Expedition CK06-06</strain>
    </source>
</reference>
<feature type="non-terminal residue" evidence="2">
    <location>
        <position position="1"/>
    </location>
</feature>
<organism evidence="2">
    <name type="scientific">marine sediment metagenome</name>
    <dbReference type="NCBI Taxonomy" id="412755"/>
    <lineage>
        <taxon>unclassified sequences</taxon>
        <taxon>metagenomes</taxon>
        <taxon>ecological metagenomes</taxon>
    </lineage>
</organism>
<feature type="domain" description="Homing endonuclease LAGLIDADG" evidence="1">
    <location>
        <begin position="5"/>
        <end position="65"/>
    </location>
</feature>